<dbReference type="PATRIC" id="fig|1352936.5.peg.1347"/>
<dbReference type="HOGENOM" id="CLU_2829524_0_0_11"/>
<accession>V6L260</accession>
<dbReference type="EMBL" id="AWQX01000055">
    <property type="protein sequence ID" value="EST35299.1"/>
    <property type="molecule type" value="Genomic_DNA"/>
</dbReference>
<gene>
    <name evidence="1" type="ORF">M878_06290</name>
</gene>
<comment type="caution">
    <text evidence="1">The sequence shown here is derived from an EMBL/GenBank/DDBJ whole genome shotgun (WGS) entry which is preliminary data.</text>
</comment>
<proteinExistence type="predicted"/>
<evidence type="ECO:0000313" key="2">
    <source>
        <dbReference type="Proteomes" id="UP000017984"/>
    </source>
</evidence>
<dbReference type="Proteomes" id="UP000017984">
    <property type="component" value="Chromosome"/>
</dbReference>
<evidence type="ECO:0000313" key="1">
    <source>
        <dbReference type="EMBL" id="EST35299.1"/>
    </source>
</evidence>
<keyword evidence="2" id="KW-1185">Reference proteome</keyword>
<dbReference type="RefSeq" id="WP_023545252.1">
    <property type="nucleotide sequence ID" value="NZ_CM002285.1"/>
</dbReference>
<organism evidence="1 2">
    <name type="scientific">Streptomyces roseochromogenus subsp. oscitans DS 12.976</name>
    <dbReference type="NCBI Taxonomy" id="1352936"/>
    <lineage>
        <taxon>Bacteria</taxon>
        <taxon>Bacillati</taxon>
        <taxon>Actinomycetota</taxon>
        <taxon>Actinomycetes</taxon>
        <taxon>Kitasatosporales</taxon>
        <taxon>Streptomycetaceae</taxon>
        <taxon>Streptomyces</taxon>
    </lineage>
</organism>
<sequence length="66" mass="6834">MQGTAELIGTAWDTWLMSRVQRDIGRPAGPDLGAAVDSVAKRLLVEDLSNGLGQRATSAEPGPSAA</sequence>
<protein>
    <submittedName>
        <fullName evidence="1">Uncharacterized protein</fullName>
    </submittedName>
</protein>
<name>V6L260_STRRC</name>
<reference evidence="1 2" key="1">
    <citation type="journal article" date="2014" name="Genome Announc.">
        <title>Draft Genome Sequence of Streptomyces roseochromogenes subsp. oscitans DS 12.976, Producer of the Aminocoumarin Antibiotic Clorobiocin.</title>
        <authorList>
            <person name="Ruckert C."/>
            <person name="Kalinowski J."/>
            <person name="Heide L."/>
            <person name="Apel A.K."/>
        </authorList>
    </citation>
    <scope>NUCLEOTIDE SEQUENCE [LARGE SCALE GENOMIC DNA]</scope>
    <source>
        <strain evidence="1 2">DS 12.976</strain>
    </source>
</reference>
<dbReference type="AlphaFoldDB" id="V6L260"/>